<dbReference type="GO" id="GO:0005737">
    <property type="term" value="C:cytoplasm"/>
    <property type="evidence" value="ECO:0007669"/>
    <property type="project" value="TreeGrafter"/>
</dbReference>
<dbReference type="AlphaFoldDB" id="X0V451"/>
<proteinExistence type="predicted"/>
<dbReference type="Pfam" id="PF04430">
    <property type="entry name" value="DUF498"/>
    <property type="match status" value="1"/>
</dbReference>
<sequence length="112" mass="12520">MIDSYDFGEVVIDGKRYTSDVIILPNGIRDQWFRREGHRLCADDLGDVLDKKPDVIVVGTGNPGLMKVLPETERLIESKGIKLIVQPTREACRTNNQLTSSQKAIALLHLTC</sequence>
<accession>X0V451</accession>
<dbReference type="SUPFAM" id="SSF64076">
    <property type="entry name" value="MTH938-like"/>
    <property type="match status" value="1"/>
</dbReference>
<name>X0V451_9ZZZZ</name>
<reference evidence="1" key="1">
    <citation type="journal article" date="2014" name="Front. Microbiol.">
        <title>High frequency of phylogenetically diverse reductive dehalogenase-homologous genes in deep subseafloor sedimentary metagenomes.</title>
        <authorList>
            <person name="Kawai M."/>
            <person name="Futagami T."/>
            <person name="Toyoda A."/>
            <person name="Takaki Y."/>
            <person name="Nishi S."/>
            <person name="Hori S."/>
            <person name="Arai W."/>
            <person name="Tsubouchi T."/>
            <person name="Morono Y."/>
            <person name="Uchiyama I."/>
            <person name="Ito T."/>
            <person name="Fujiyama A."/>
            <person name="Inagaki F."/>
            <person name="Takami H."/>
        </authorList>
    </citation>
    <scope>NUCLEOTIDE SEQUENCE</scope>
    <source>
        <strain evidence="1">Expedition CK06-06</strain>
    </source>
</reference>
<gene>
    <name evidence="1" type="ORF">S01H1_36648</name>
</gene>
<dbReference type="EMBL" id="BARS01022973">
    <property type="protein sequence ID" value="GAG06157.1"/>
    <property type="molecule type" value="Genomic_DNA"/>
</dbReference>
<organism evidence="1">
    <name type="scientific">marine sediment metagenome</name>
    <dbReference type="NCBI Taxonomy" id="412755"/>
    <lineage>
        <taxon>unclassified sequences</taxon>
        <taxon>metagenomes</taxon>
        <taxon>ecological metagenomes</taxon>
    </lineage>
</organism>
<dbReference type="InterPro" id="IPR007523">
    <property type="entry name" value="NDUFAF3/AAMDC"/>
</dbReference>
<dbReference type="PANTHER" id="PTHR15811:SF5">
    <property type="entry name" value="MTH938 DOMAIN-CONTAINING PROTEIN"/>
    <property type="match status" value="1"/>
</dbReference>
<evidence type="ECO:0000313" key="1">
    <source>
        <dbReference type="EMBL" id="GAG06157.1"/>
    </source>
</evidence>
<comment type="caution">
    <text evidence="1">The sequence shown here is derived from an EMBL/GenBank/DDBJ whole genome shotgun (WGS) entry which is preliminary data.</text>
</comment>
<protein>
    <submittedName>
        <fullName evidence="1">Uncharacterized protein</fullName>
    </submittedName>
</protein>
<dbReference type="Gene3D" id="3.40.1230.10">
    <property type="entry name" value="MTH938-like"/>
    <property type="match status" value="1"/>
</dbReference>
<dbReference type="PANTHER" id="PTHR15811">
    <property type="entry name" value="MTH938 DOMAIN-CONTAINING PROTEIN"/>
    <property type="match status" value="1"/>
</dbReference>
<dbReference type="InterPro" id="IPR036748">
    <property type="entry name" value="MTH938-like_sf"/>
</dbReference>